<feature type="transmembrane region" description="Helical" evidence="7">
    <location>
        <begin position="268"/>
        <end position="286"/>
    </location>
</feature>
<dbReference type="SUPFAM" id="SSF161098">
    <property type="entry name" value="MetI-like"/>
    <property type="match status" value="1"/>
</dbReference>
<dbReference type="Pfam" id="PF00528">
    <property type="entry name" value="BPD_transp_1"/>
    <property type="match status" value="1"/>
</dbReference>
<keyword evidence="5 7" id="KW-1133">Transmembrane helix</keyword>
<dbReference type="EMBL" id="DQBS01000161">
    <property type="protein sequence ID" value="HCO70343.1"/>
    <property type="molecule type" value="Genomic_DNA"/>
</dbReference>
<dbReference type="PANTHER" id="PTHR43005">
    <property type="entry name" value="BLR7065 PROTEIN"/>
    <property type="match status" value="1"/>
</dbReference>
<dbReference type="Gene3D" id="1.10.3720.10">
    <property type="entry name" value="MetI-like"/>
    <property type="match status" value="1"/>
</dbReference>
<name>A0A3D3TPF7_9BACT</name>
<keyword evidence="6 7" id="KW-0472">Membrane</keyword>
<evidence type="ECO:0000313" key="9">
    <source>
        <dbReference type="EMBL" id="HCO70343.1"/>
    </source>
</evidence>
<dbReference type="PROSITE" id="PS50928">
    <property type="entry name" value="ABC_TM1"/>
    <property type="match status" value="1"/>
</dbReference>
<feature type="transmembrane region" description="Helical" evidence="7">
    <location>
        <begin position="111"/>
        <end position="131"/>
    </location>
</feature>
<dbReference type="AlphaFoldDB" id="A0A3D3TPF7"/>
<evidence type="ECO:0000313" key="10">
    <source>
        <dbReference type="Proteomes" id="UP000264215"/>
    </source>
</evidence>
<feature type="transmembrane region" description="Helical" evidence="7">
    <location>
        <begin position="234"/>
        <end position="256"/>
    </location>
</feature>
<dbReference type="SUPFAM" id="SSF160964">
    <property type="entry name" value="MalF N-terminal region-like"/>
    <property type="match status" value="1"/>
</dbReference>
<dbReference type="GO" id="GO:0005886">
    <property type="term" value="C:plasma membrane"/>
    <property type="evidence" value="ECO:0007669"/>
    <property type="project" value="UniProtKB-SubCell"/>
</dbReference>
<dbReference type="InterPro" id="IPR035906">
    <property type="entry name" value="MetI-like_sf"/>
</dbReference>
<gene>
    <name evidence="9" type="ORF">DIT26_07205</name>
</gene>
<protein>
    <submittedName>
        <fullName evidence="9">ABC transporter permease</fullName>
    </submittedName>
</protein>
<dbReference type="PANTHER" id="PTHR43005:SF1">
    <property type="entry name" value="SPERMIDINE_PUTRESCINE TRANSPORT SYSTEM PERMEASE PROTEIN"/>
    <property type="match status" value="1"/>
</dbReference>
<dbReference type="CDD" id="cd06261">
    <property type="entry name" value="TM_PBP2"/>
    <property type="match status" value="1"/>
</dbReference>
<comment type="caution">
    <text evidence="9">The sequence shown here is derived from an EMBL/GenBank/DDBJ whole genome shotgun (WGS) entry which is preliminary data.</text>
</comment>
<feature type="transmembrane region" description="Helical" evidence="7">
    <location>
        <begin position="204"/>
        <end position="228"/>
    </location>
</feature>
<dbReference type="InterPro" id="IPR000515">
    <property type="entry name" value="MetI-like"/>
</dbReference>
<comment type="subcellular location">
    <subcellularLocation>
        <location evidence="1 7">Cell membrane</location>
        <topology evidence="1 7">Multi-pass membrane protein</topology>
    </subcellularLocation>
</comment>
<evidence type="ECO:0000259" key="8">
    <source>
        <dbReference type="PROSITE" id="PS50928"/>
    </source>
</evidence>
<evidence type="ECO:0000256" key="3">
    <source>
        <dbReference type="ARBA" id="ARBA00022475"/>
    </source>
</evidence>
<reference evidence="9 10" key="1">
    <citation type="journal article" date="2018" name="Nat. Biotechnol.">
        <title>A standardized bacterial taxonomy based on genome phylogeny substantially revises the tree of life.</title>
        <authorList>
            <person name="Parks D.H."/>
            <person name="Chuvochina M."/>
            <person name="Waite D.W."/>
            <person name="Rinke C."/>
            <person name="Skarshewski A."/>
            <person name="Chaumeil P.A."/>
            <person name="Hugenholtz P."/>
        </authorList>
    </citation>
    <scope>NUCLEOTIDE SEQUENCE [LARGE SCALE GENOMIC DNA]</scope>
    <source>
        <strain evidence="9">UBA9905</strain>
    </source>
</reference>
<keyword evidence="3" id="KW-1003">Cell membrane</keyword>
<evidence type="ECO:0000256" key="6">
    <source>
        <dbReference type="ARBA" id="ARBA00023136"/>
    </source>
</evidence>
<dbReference type="Proteomes" id="UP000264215">
    <property type="component" value="Unassembled WGS sequence"/>
</dbReference>
<dbReference type="GO" id="GO:0055085">
    <property type="term" value="P:transmembrane transport"/>
    <property type="evidence" value="ECO:0007669"/>
    <property type="project" value="InterPro"/>
</dbReference>
<feature type="transmembrane region" description="Helical" evidence="7">
    <location>
        <begin position="159"/>
        <end position="183"/>
    </location>
</feature>
<accession>A0A3D3TPF7</accession>
<sequence>MALRKAKLKHFAYFILPALFLLVVFVLYPTLNTIFLSFVDEEGSLSLSNYREVFSSRDILDSRGFKRGFPFGSLIHNIMWIAIHLPLTTIVGLSLAVLLRGAKGGGIVKSIIFLGMVMPMIVGGIMIRFMFEENVGVVNLVLQTFGLEARTWTAYPETALFALIFGSVWLWTGFSMILYSAGLETIPNTYYEAAQIDGASKAKMLFKITIPLLKPITVVVLTMTLLWELKVFDIVYIATMGGPGGSSNVLALQMYLYGFREWDFGKSAVVAVLITAFTLLAAIPMMKSAGDEAE</sequence>
<comment type="similarity">
    <text evidence="7">Belongs to the binding-protein-dependent transport system permease family.</text>
</comment>
<keyword evidence="4 7" id="KW-0812">Transmembrane</keyword>
<feature type="domain" description="ABC transmembrane type-1" evidence="8">
    <location>
        <begin position="74"/>
        <end position="285"/>
    </location>
</feature>
<evidence type="ECO:0000256" key="7">
    <source>
        <dbReference type="RuleBase" id="RU363032"/>
    </source>
</evidence>
<feature type="transmembrane region" description="Helical" evidence="7">
    <location>
        <begin position="12"/>
        <end position="31"/>
    </location>
</feature>
<evidence type="ECO:0000256" key="2">
    <source>
        <dbReference type="ARBA" id="ARBA00022448"/>
    </source>
</evidence>
<keyword evidence="2 7" id="KW-0813">Transport</keyword>
<evidence type="ECO:0000256" key="1">
    <source>
        <dbReference type="ARBA" id="ARBA00004651"/>
    </source>
</evidence>
<evidence type="ECO:0000256" key="5">
    <source>
        <dbReference type="ARBA" id="ARBA00022989"/>
    </source>
</evidence>
<evidence type="ECO:0000256" key="4">
    <source>
        <dbReference type="ARBA" id="ARBA00022692"/>
    </source>
</evidence>
<proteinExistence type="inferred from homology"/>
<feature type="transmembrane region" description="Helical" evidence="7">
    <location>
        <begin position="78"/>
        <end position="99"/>
    </location>
</feature>
<organism evidence="9 10">
    <name type="scientific">Mesotoga infera</name>
    <dbReference type="NCBI Taxonomy" id="1236046"/>
    <lineage>
        <taxon>Bacteria</taxon>
        <taxon>Thermotogati</taxon>
        <taxon>Thermotogota</taxon>
        <taxon>Thermotogae</taxon>
        <taxon>Kosmotogales</taxon>
        <taxon>Kosmotogaceae</taxon>
        <taxon>Mesotoga</taxon>
    </lineage>
</organism>